<proteinExistence type="predicted"/>
<feature type="compositionally biased region" description="Basic and acidic residues" evidence="1">
    <location>
        <begin position="48"/>
        <end position="75"/>
    </location>
</feature>
<keyword evidence="3" id="KW-1185">Reference proteome</keyword>
<protein>
    <submittedName>
        <fullName evidence="2">Uncharacterized protein</fullName>
    </submittedName>
</protein>
<dbReference type="AlphaFoldDB" id="A0A9N8EQC5"/>
<feature type="region of interest" description="Disordered" evidence="1">
    <location>
        <begin position="43"/>
        <end position="103"/>
    </location>
</feature>
<organism evidence="2 3">
    <name type="scientific">Seminavis robusta</name>
    <dbReference type="NCBI Taxonomy" id="568900"/>
    <lineage>
        <taxon>Eukaryota</taxon>
        <taxon>Sar</taxon>
        <taxon>Stramenopiles</taxon>
        <taxon>Ochrophyta</taxon>
        <taxon>Bacillariophyta</taxon>
        <taxon>Bacillariophyceae</taxon>
        <taxon>Bacillariophycidae</taxon>
        <taxon>Naviculales</taxon>
        <taxon>Naviculaceae</taxon>
        <taxon>Seminavis</taxon>
    </lineage>
</organism>
<evidence type="ECO:0000313" key="2">
    <source>
        <dbReference type="EMBL" id="CAB9525366.1"/>
    </source>
</evidence>
<feature type="compositionally biased region" description="Polar residues" evidence="1">
    <location>
        <begin position="92"/>
        <end position="103"/>
    </location>
</feature>
<dbReference type="Proteomes" id="UP001153069">
    <property type="component" value="Unassembled WGS sequence"/>
</dbReference>
<name>A0A9N8EQC5_9STRA</name>
<gene>
    <name evidence="2" type="ORF">SEMRO_1667_G289760.1</name>
</gene>
<reference evidence="2" key="1">
    <citation type="submission" date="2020-06" db="EMBL/GenBank/DDBJ databases">
        <authorList>
            <consortium name="Plant Systems Biology data submission"/>
        </authorList>
    </citation>
    <scope>NUCLEOTIDE SEQUENCE</scope>
    <source>
        <strain evidence="2">D6</strain>
    </source>
</reference>
<comment type="caution">
    <text evidence="2">The sequence shown here is derived from an EMBL/GenBank/DDBJ whole genome shotgun (WGS) entry which is preliminary data.</text>
</comment>
<evidence type="ECO:0000313" key="3">
    <source>
        <dbReference type="Proteomes" id="UP001153069"/>
    </source>
</evidence>
<evidence type="ECO:0000256" key="1">
    <source>
        <dbReference type="SAM" id="MobiDB-lite"/>
    </source>
</evidence>
<sequence length="103" mass="11933">MALTILNYFYWEIPEATYPFAFADAVLIAALFRVDQGMRAAQETSESIAEKQHQENVTEKDDKRSQKAATRDLQKRNSKQQKNLNKNKNAHHNIQQPSKSKRN</sequence>
<dbReference type="EMBL" id="CAICTM010001665">
    <property type="protein sequence ID" value="CAB9525366.1"/>
    <property type="molecule type" value="Genomic_DNA"/>
</dbReference>
<dbReference type="OrthoDB" id="48726at2759"/>
<accession>A0A9N8EQC5</accession>